<evidence type="ECO:0000313" key="5">
    <source>
        <dbReference type="Proteomes" id="UP000283426"/>
    </source>
</evidence>
<dbReference type="Proteomes" id="UP000284243">
    <property type="component" value="Unassembled WGS sequence"/>
</dbReference>
<keyword evidence="1" id="KW-0732">Signal</keyword>
<dbReference type="Proteomes" id="UP000283426">
    <property type="component" value="Unassembled WGS sequence"/>
</dbReference>
<name>A0A1Y3ZNZ6_9BACT</name>
<evidence type="ECO:0000313" key="2">
    <source>
        <dbReference type="EMBL" id="RGU53809.1"/>
    </source>
</evidence>
<dbReference type="RefSeq" id="WP_013611574.1">
    <property type="nucleotide sequence ID" value="NZ_BAABYK010000001.1"/>
</dbReference>
<evidence type="ECO:0000313" key="4">
    <source>
        <dbReference type="EMBL" id="RGY04176.1"/>
    </source>
</evidence>
<feature type="signal peptide" evidence="1">
    <location>
        <begin position="1"/>
        <end position="25"/>
    </location>
</feature>
<organism evidence="2 6">
    <name type="scientific">Odoribacter splanchnicus</name>
    <dbReference type="NCBI Taxonomy" id="28118"/>
    <lineage>
        <taxon>Bacteria</taxon>
        <taxon>Pseudomonadati</taxon>
        <taxon>Bacteroidota</taxon>
        <taxon>Bacteroidia</taxon>
        <taxon>Bacteroidales</taxon>
        <taxon>Odoribacteraceae</taxon>
        <taxon>Odoribacter</taxon>
    </lineage>
</organism>
<accession>A0A1Y3ZNZ6</accession>
<dbReference type="EMBL" id="QRYW01000017">
    <property type="protein sequence ID" value="RGV26726.1"/>
    <property type="molecule type" value="Genomic_DNA"/>
</dbReference>
<evidence type="ECO:0000256" key="1">
    <source>
        <dbReference type="SAM" id="SignalP"/>
    </source>
</evidence>
<dbReference type="GeneID" id="61274547"/>
<evidence type="ECO:0000313" key="3">
    <source>
        <dbReference type="EMBL" id="RGV26726.1"/>
    </source>
</evidence>
<comment type="caution">
    <text evidence="2">The sequence shown here is derived from an EMBL/GenBank/DDBJ whole genome shotgun (WGS) entry which is preliminary data.</text>
</comment>
<dbReference type="AlphaFoldDB" id="A0A1Y3ZNZ6"/>
<dbReference type="SUPFAM" id="SSF63825">
    <property type="entry name" value="YWTD domain"/>
    <property type="match status" value="1"/>
</dbReference>
<dbReference type="EMBL" id="QRYC01000042">
    <property type="protein sequence ID" value="RGU53809.1"/>
    <property type="molecule type" value="Genomic_DNA"/>
</dbReference>
<reference evidence="5 6" key="1">
    <citation type="submission" date="2018-08" db="EMBL/GenBank/DDBJ databases">
        <title>A genome reference for cultivated species of the human gut microbiota.</title>
        <authorList>
            <person name="Zou Y."/>
            <person name="Xue W."/>
            <person name="Luo G."/>
        </authorList>
    </citation>
    <scope>NUCLEOTIDE SEQUENCE [LARGE SCALE GENOMIC DNA]</scope>
    <source>
        <strain evidence="3 5">AF14-6AC</strain>
        <strain evidence="2 6">AF16-14</strain>
        <strain evidence="4 7">OF03-11</strain>
    </source>
</reference>
<evidence type="ECO:0008006" key="8">
    <source>
        <dbReference type="Google" id="ProtNLM"/>
    </source>
</evidence>
<sequence>MIKVFIYSCLLLVFLINCKSNIPEARNKTDYSQITHYSSRSAHPISSVNFDTIRIDAGNENEMTSLLGSFLFLGDTLCFADREQSTLFLYDRDGRFLGTHLSYGRGPQEIQGIYEITALPQGGYAIINDWHLNIFDQSWGGKQQLRIDWQNDKTPEILLASPGPDESGIYEIEHFTGRLCPLGNYLAIAIVTDCITYNGFRSNSQAAHFYENSYTLGLIDPRTGKVERMMCTHSPIYKQYRYIPNFKSILFDTDTENTLFYSFQIDSLIYQTDFKNNTLQSFGLAGHPMNTDYRETNTFEEATNNYKEDYKKFGSYRYLKYIPETKVLFRNFYHGEPSCGETVQAYKNQTLVAEFNVPDNFRIFGYSAPYYYAYGKPDLDTENMIIYKFKLEI</sequence>
<evidence type="ECO:0000313" key="7">
    <source>
        <dbReference type="Proteomes" id="UP000284434"/>
    </source>
</evidence>
<dbReference type="Proteomes" id="UP000284434">
    <property type="component" value="Unassembled WGS sequence"/>
</dbReference>
<protein>
    <recommendedName>
        <fullName evidence="8">6-bladed beta-propeller</fullName>
    </recommendedName>
</protein>
<dbReference type="EMBL" id="QSCO01000027">
    <property type="protein sequence ID" value="RGY04176.1"/>
    <property type="molecule type" value="Genomic_DNA"/>
</dbReference>
<feature type="chain" id="PRO_5036030153" description="6-bladed beta-propeller" evidence="1">
    <location>
        <begin position="26"/>
        <end position="393"/>
    </location>
</feature>
<gene>
    <name evidence="3" type="ORF">DWW24_09220</name>
    <name evidence="2" type="ORF">DWW57_18215</name>
    <name evidence="4" type="ORF">DXA53_16590</name>
</gene>
<proteinExistence type="predicted"/>
<evidence type="ECO:0000313" key="6">
    <source>
        <dbReference type="Proteomes" id="UP000284243"/>
    </source>
</evidence>